<evidence type="ECO:0000313" key="2">
    <source>
        <dbReference type="EMBL" id="TKW09965.1"/>
    </source>
</evidence>
<feature type="region of interest" description="Disordered" evidence="1">
    <location>
        <begin position="1"/>
        <end position="21"/>
    </location>
</feature>
<evidence type="ECO:0000313" key="3">
    <source>
        <dbReference type="Proteomes" id="UP000298652"/>
    </source>
</evidence>
<sequence length="275" mass="30330">MRQFFPAPAEAAGMGGRQKRDRRRHCMKCGGVSTQPRGRAAGERVGRKMATSWNLPVPWLNRLPFVLTHPRFFFQFFFSRSNHLRRGSTSSVQLPIPSLLPPAPSPHVTTGSGGVEFRRKLHFHSSELHLDPFPLLAANPVLRSAPLPLLRDSLRLLASNGFSARDTTRVFSVFPSFLTSPPSEPLCFLSADTPLPPPLLRAVMVRSPRLLVRCLLAACPSCSPRYRPPVSTRLAVGSDGLHSPSDPCDHEIQTQSGRRSKPSYNSGEISHRSSG</sequence>
<dbReference type="Proteomes" id="UP000298652">
    <property type="component" value="Chromosome 6"/>
</dbReference>
<dbReference type="EMBL" id="CM016557">
    <property type="protein sequence ID" value="TKW09965.1"/>
    <property type="molecule type" value="Genomic_DNA"/>
</dbReference>
<proteinExistence type="predicted"/>
<feature type="compositionally biased region" description="Polar residues" evidence="1">
    <location>
        <begin position="253"/>
        <end position="275"/>
    </location>
</feature>
<protein>
    <submittedName>
        <fullName evidence="2">Uncharacterized protein</fullName>
    </submittedName>
</protein>
<organism evidence="2 3">
    <name type="scientific">Setaria viridis</name>
    <name type="common">Green bristlegrass</name>
    <name type="synonym">Setaria italica subsp. viridis</name>
    <dbReference type="NCBI Taxonomy" id="4556"/>
    <lineage>
        <taxon>Eukaryota</taxon>
        <taxon>Viridiplantae</taxon>
        <taxon>Streptophyta</taxon>
        <taxon>Embryophyta</taxon>
        <taxon>Tracheophyta</taxon>
        <taxon>Spermatophyta</taxon>
        <taxon>Magnoliopsida</taxon>
        <taxon>Liliopsida</taxon>
        <taxon>Poales</taxon>
        <taxon>Poaceae</taxon>
        <taxon>PACMAD clade</taxon>
        <taxon>Panicoideae</taxon>
        <taxon>Panicodae</taxon>
        <taxon>Paniceae</taxon>
        <taxon>Cenchrinae</taxon>
        <taxon>Setaria</taxon>
    </lineage>
</organism>
<evidence type="ECO:0000256" key="1">
    <source>
        <dbReference type="SAM" id="MobiDB-lite"/>
    </source>
</evidence>
<keyword evidence="3" id="KW-1185">Reference proteome</keyword>
<gene>
    <name evidence="2" type="ORF">SEVIR_6G138200v2</name>
</gene>
<dbReference type="AlphaFoldDB" id="A0A4U6U689"/>
<name>A0A4U6U689_SETVI</name>
<dbReference type="Gramene" id="TKW09965">
    <property type="protein sequence ID" value="TKW09965"/>
    <property type="gene ID" value="SEVIR_6G138200v2"/>
</dbReference>
<feature type="region of interest" description="Disordered" evidence="1">
    <location>
        <begin position="235"/>
        <end position="275"/>
    </location>
</feature>
<accession>A0A4U6U689</accession>
<reference evidence="2" key="1">
    <citation type="submission" date="2019-03" db="EMBL/GenBank/DDBJ databases">
        <title>WGS assembly of Setaria viridis.</title>
        <authorList>
            <person name="Huang P."/>
            <person name="Jenkins J."/>
            <person name="Grimwood J."/>
            <person name="Barry K."/>
            <person name="Healey A."/>
            <person name="Mamidi S."/>
            <person name="Sreedasyam A."/>
            <person name="Shu S."/>
            <person name="Feldman M."/>
            <person name="Wu J."/>
            <person name="Yu Y."/>
            <person name="Chen C."/>
            <person name="Johnson J."/>
            <person name="Rokhsar D."/>
            <person name="Baxter I."/>
            <person name="Schmutz J."/>
            <person name="Brutnell T."/>
            <person name="Kellogg E."/>
        </authorList>
    </citation>
    <scope>NUCLEOTIDE SEQUENCE [LARGE SCALE GENOMIC DNA]</scope>
</reference>